<evidence type="ECO:0000259" key="4">
    <source>
        <dbReference type="PROSITE" id="PS51677"/>
    </source>
</evidence>
<dbReference type="SUPFAM" id="SSF88713">
    <property type="entry name" value="Glycoside hydrolase/deacetylase"/>
    <property type="match status" value="1"/>
</dbReference>
<feature type="transmembrane region" description="Helical" evidence="3">
    <location>
        <begin position="12"/>
        <end position="30"/>
    </location>
</feature>
<evidence type="ECO:0000313" key="5">
    <source>
        <dbReference type="EMBL" id="ACD22996.1"/>
    </source>
</evidence>
<reference evidence="5" key="1">
    <citation type="submission" date="2009-06" db="EMBL/GenBank/DDBJ databases">
        <authorList>
            <consortium name="US DOE Joint Genome Institute (JGI-PGF)"/>
            <person name="Lucas S."/>
            <person name="Copeland A."/>
            <person name="Lapidus A."/>
            <person name="Glavina del Rio T."/>
            <person name="Dalin E."/>
            <person name="Tice H."/>
            <person name="Bruce D."/>
            <person name="Goodwin L."/>
            <person name="Pitluck S."/>
            <person name="Kyrpides N."/>
            <person name="Mavromatis K."/>
            <person name="Ivanova N."/>
            <person name="Saunders E."/>
            <person name="Brettin T."/>
            <person name="Detter J.C."/>
            <person name="Han C."/>
            <person name="Larimer F."/>
            <person name="Land M."/>
            <person name="Hauser L."/>
            <person name="Markowitz V."/>
            <person name="Cheng J.-F."/>
            <person name="Hugenholtz P."/>
            <person name="Woyke T."/>
            <person name="Wu D."/>
            <person name="Gronow S."/>
            <person name="Klenk H.-P."/>
            <person name="Eisen J.A."/>
        </authorList>
    </citation>
    <scope>NUCLEOTIDE SEQUENCE</scope>
    <source>
        <strain evidence="5">Eklund 17B</strain>
    </source>
</reference>
<dbReference type="GO" id="GO:0016810">
    <property type="term" value="F:hydrolase activity, acting on carbon-nitrogen (but not peptide) bonds"/>
    <property type="evidence" value="ECO:0007669"/>
    <property type="project" value="InterPro"/>
</dbReference>
<sequence>MKNLNNFFTKKNITILTCVLICVIISYFMYNNLFLKDTVNKNPNNSTTTETIDNNQEINDTDKEISDVENEKEVNTNNDLKLTNENVGVPVLYYHSVKNSENNEVIIAPQKLRNQLRYIKDSGYTTLTLKELEDYLLNNTPIPEKSIVITFDDGYMDNYTNAFPILKDLDMKATIFCITFELDGKYYLSESAIKKMSDYGIDIQSHTAGHPDLTKMTYDEQLKEFLESKEILEAITEKPVTSIAYPYGNYNDNSVKAAKDAGFKLGFTTDLGLSDRDDNPLLLNRIYISSNYDMDTFKQLLENTKK</sequence>
<protein>
    <submittedName>
        <fullName evidence="5">Polysaccharide deacetylase family protein</fullName>
    </submittedName>
</protein>
<dbReference type="Gene3D" id="3.20.20.370">
    <property type="entry name" value="Glycoside hydrolase/deacetylase"/>
    <property type="match status" value="1"/>
</dbReference>
<dbReference type="KEGG" id="cbk:CLL_A0355"/>
<evidence type="ECO:0000256" key="1">
    <source>
        <dbReference type="ARBA" id="ARBA00004613"/>
    </source>
</evidence>
<keyword evidence="3" id="KW-1133">Transmembrane helix</keyword>
<keyword evidence="3" id="KW-0812">Transmembrane</keyword>
<dbReference type="GO" id="GO:0005576">
    <property type="term" value="C:extracellular region"/>
    <property type="evidence" value="ECO:0007669"/>
    <property type="project" value="UniProtKB-SubCell"/>
</dbReference>
<dbReference type="AlphaFoldDB" id="B2TIU2"/>
<dbReference type="PANTHER" id="PTHR34216">
    <property type="match status" value="1"/>
</dbReference>
<dbReference type="EMBL" id="CP001056">
    <property type="protein sequence ID" value="ACD22996.1"/>
    <property type="molecule type" value="Genomic_DNA"/>
</dbReference>
<evidence type="ECO:0000256" key="3">
    <source>
        <dbReference type="SAM" id="Phobius"/>
    </source>
</evidence>
<dbReference type="InterPro" id="IPR011330">
    <property type="entry name" value="Glyco_hydro/deAcase_b/a-brl"/>
</dbReference>
<dbReference type="PANTHER" id="PTHR34216:SF3">
    <property type="entry name" value="POLY-BETA-1,6-N-ACETYL-D-GLUCOSAMINE N-DEACETYLASE"/>
    <property type="match status" value="1"/>
</dbReference>
<proteinExistence type="predicted"/>
<dbReference type="InterPro" id="IPR002509">
    <property type="entry name" value="NODB_dom"/>
</dbReference>
<name>B2TIU2_CLOBB</name>
<keyword evidence="2" id="KW-0732">Signal</keyword>
<reference evidence="5" key="2">
    <citation type="submission" date="2009-08" db="EMBL/GenBank/DDBJ databases">
        <authorList>
            <person name="Shrivastava S."/>
            <person name="Brinkac L.M."/>
            <person name="Dodson R.J."/>
            <person name="Harkins D.M."/>
            <person name="Durkin A.S."/>
            <person name="Sutton G."/>
        </authorList>
    </citation>
    <scope>NUCLEOTIDE SEQUENCE</scope>
    <source>
        <strain evidence="5">Eklund 17B</strain>
    </source>
</reference>
<gene>
    <name evidence="5" type="ordered locus">CLL_A0355</name>
</gene>
<keyword evidence="3" id="KW-0472">Membrane</keyword>
<dbReference type="InterPro" id="IPR051398">
    <property type="entry name" value="Polysacch_Deacetylase"/>
</dbReference>
<dbReference type="HOGENOM" id="CLU_030024_2_0_9"/>
<dbReference type="CDD" id="cd10918">
    <property type="entry name" value="CE4_NodB_like_5s_6s"/>
    <property type="match status" value="1"/>
</dbReference>
<evidence type="ECO:0000256" key="2">
    <source>
        <dbReference type="ARBA" id="ARBA00022729"/>
    </source>
</evidence>
<dbReference type="Pfam" id="PF01522">
    <property type="entry name" value="Polysacc_deac_1"/>
    <property type="match status" value="1"/>
</dbReference>
<comment type="subcellular location">
    <subcellularLocation>
        <location evidence="1">Secreted</location>
    </subcellularLocation>
</comment>
<accession>B2TIU2</accession>
<dbReference type="GO" id="GO:0005975">
    <property type="term" value="P:carbohydrate metabolic process"/>
    <property type="evidence" value="ECO:0007669"/>
    <property type="project" value="InterPro"/>
</dbReference>
<dbReference type="PROSITE" id="PS51677">
    <property type="entry name" value="NODB"/>
    <property type="match status" value="1"/>
</dbReference>
<feature type="domain" description="NodB homology" evidence="4">
    <location>
        <begin position="145"/>
        <end position="306"/>
    </location>
</feature>
<organism evidence="5">
    <name type="scientific">Clostridium botulinum (strain Eklund 17B / Type B)</name>
    <dbReference type="NCBI Taxonomy" id="935198"/>
    <lineage>
        <taxon>Bacteria</taxon>
        <taxon>Bacillati</taxon>
        <taxon>Bacillota</taxon>
        <taxon>Clostridia</taxon>
        <taxon>Eubacteriales</taxon>
        <taxon>Clostridiaceae</taxon>
        <taxon>Clostridium</taxon>
    </lineage>
</organism>